<reference evidence="1" key="2">
    <citation type="journal article" date="2023" name="Science">
        <title>Genomic signatures of disease resistance in endangered staghorn corals.</title>
        <authorList>
            <person name="Vollmer S.V."/>
            <person name="Selwyn J.D."/>
            <person name="Despard B.A."/>
            <person name="Roesel C.L."/>
        </authorList>
    </citation>
    <scope>NUCLEOTIDE SEQUENCE</scope>
    <source>
        <strain evidence="1">K2</strain>
    </source>
</reference>
<name>A0AAD9VDU1_ACRCE</name>
<organism evidence="1 2">
    <name type="scientific">Acropora cervicornis</name>
    <name type="common">Staghorn coral</name>
    <dbReference type="NCBI Taxonomy" id="6130"/>
    <lineage>
        <taxon>Eukaryota</taxon>
        <taxon>Metazoa</taxon>
        <taxon>Cnidaria</taxon>
        <taxon>Anthozoa</taxon>
        <taxon>Hexacorallia</taxon>
        <taxon>Scleractinia</taxon>
        <taxon>Astrocoeniina</taxon>
        <taxon>Acroporidae</taxon>
        <taxon>Acropora</taxon>
    </lineage>
</organism>
<proteinExistence type="predicted"/>
<reference evidence="1" key="1">
    <citation type="journal article" date="2023" name="G3 (Bethesda)">
        <title>Whole genome assembly and annotation of the endangered Caribbean coral Acropora cervicornis.</title>
        <authorList>
            <person name="Selwyn J.D."/>
            <person name="Vollmer S.V."/>
        </authorList>
    </citation>
    <scope>NUCLEOTIDE SEQUENCE</scope>
    <source>
        <strain evidence="1">K2</strain>
    </source>
</reference>
<sequence length="101" mass="11903">MDIFATPWRLYNGTQFVNGEFEGFLRECVIEHRKSLIWLQANEEVERRNRTLLKSMKTAAAEVKMWIDELQKFLLAYMSTPQASAVAKMFGREIRTKIPYL</sequence>
<dbReference type="PANTHER" id="PTHR37984">
    <property type="entry name" value="PROTEIN CBG26694"/>
    <property type="match status" value="1"/>
</dbReference>
<protein>
    <submittedName>
        <fullName evidence="1">Uncharacterized protein</fullName>
    </submittedName>
</protein>
<dbReference type="InterPro" id="IPR036397">
    <property type="entry name" value="RNaseH_sf"/>
</dbReference>
<evidence type="ECO:0000313" key="1">
    <source>
        <dbReference type="EMBL" id="KAK2570362.1"/>
    </source>
</evidence>
<dbReference type="PANTHER" id="PTHR37984:SF5">
    <property type="entry name" value="PROTEIN NYNRIN-LIKE"/>
    <property type="match status" value="1"/>
</dbReference>
<keyword evidence="2" id="KW-1185">Reference proteome</keyword>
<dbReference type="GO" id="GO:0003676">
    <property type="term" value="F:nucleic acid binding"/>
    <property type="evidence" value="ECO:0007669"/>
    <property type="project" value="InterPro"/>
</dbReference>
<dbReference type="Proteomes" id="UP001249851">
    <property type="component" value="Unassembled WGS sequence"/>
</dbReference>
<dbReference type="InterPro" id="IPR050951">
    <property type="entry name" value="Retrovirus_Pol_polyprotein"/>
</dbReference>
<dbReference type="EMBL" id="JARQWQ010000008">
    <property type="protein sequence ID" value="KAK2570362.1"/>
    <property type="molecule type" value="Genomic_DNA"/>
</dbReference>
<dbReference type="InterPro" id="IPR012337">
    <property type="entry name" value="RNaseH-like_sf"/>
</dbReference>
<dbReference type="AlphaFoldDB" id="A0AAD9VDU1"/>
<accession>A0AAD9VDU1</accession>
<comment type="caution">
    <text evidence="1">The sequence shown here is derived from an EMBL/GenBank/DDBJ whole genome shotgun (WGS) entry which is preliminary data.</text>
</comment>
<gene>
    <name evidence="1" type="ORF">P5673_005158</name>
</gene>
<dbReference type="SUPFAM" id="SSF53098">
    <property type="entry name" value="Ribonuclease H-like"/>
    <property type="match status" value="1"/>
</dbReference>
<dbReference type="Gene3D" id="3.30.420.10">
    <property type="entry name" value="Ribonuclease H-like superfamily/Ribonuclease H"/>
    <property type="match status" value="1"/>
</dbReference>
<evidence type="ECO:0000313" key="2">
    <source>
        <dbReference type="Proteomes" id="UP001249851"/>
    </source>
</evidence>